<name>A0A926ER45_9FIRM</name>
<dbReference type="AlphaFoldDB" id="A0A926ER45"/>
<sequence length="66" mass="7814">MKVTIDRLEGDFAIVELEDGRFIEVLKDLFEDVSEGDIYEICKDEAAKEERTEEIMSLFERLKRKE</sequence>
<comment type="caution">
    <text evidence="1">The sequence shown here is derived from an EMBL/GenBank/DDBJ whole genome shotgun (WGS) entry which is preliminary data.</text>
</comment>
<gene>
    <name evidence="1" type="ORF">H8707_01775</name>
</gene>
<keyword evidence="2" id="KW-1185">Reference proteome</keyword>
<dbReference type="Proteomes" id="UP000601171">
    <property type="component" value="Unassembled WGS sequence"/>
</dbReference>
<reference evidence="1" key="1">
    <citation type="submission" date="2020-08" db="EMBL/GenBank/DDBJ databases">
        <title>Genome public.</title>
        <authorList>
            <person name="Liu C."/>
            <person name="Sun Q."/>
        </authorList>
    </citation>
    <scope>NUCLEOTIDE SEQUENCE</scope>
    <source>
        <strain evidence="1">BX21</strain>
    </source>
</reference>
<accession>A0A926ER45</accession>
<dbReference type="EMBL" id="JACRTG010000005">
    <property type="protein sequence ID" value="MBC8586970.1"/>
    <property type="molecule type" value="Genomic_DNA"/>
</dbReference>
<organism evidence="1 2">
    <name type="scientific">Paratissierella segnis</name>
    <dbReference type="NCBI Taxonomy" id="2763679"/>
    <lineage>
        <taxon>Bacteria</taxon>
        <taxon>Bacillati</taxon>
        <taxon>Bacillota</taxon>
        <taxon>Tissierellia</taxon>
        <taxon>Tissierellales</taxon>
        <taxon>Tissierellaceae</taxon>
        <taxon>Paratissierella</taxon>
    </lineage>
</organism>
<proteinExistence type="predicted"/>
<dbReference type="InterPro" id="IPR021377">
    <property type="entry name" value="DUF3006"/>
</dbReference>
<evidence type="ECO:0000313" key="1">
    <source>
        <dbReference type="EMBL" id="MBC8586970.1"/>
    </source>
</evidence>
<dbReference type="Pfam" id="PF11213">
    <property type="entry name" value="DUF3006"/>
    <property type="match status" value="1"/>
</dbReference>
<dbReference type="RefSeq" id="WP_262428440.1">
    <property type="nucleotide sequence ID" value="NZ_JACRTG010000005.1"/>
</dbReference>
<evidence type="ECO:0000313" key="2">
    <source>
        <dbReference type="Proteomes" id="UP000601171"/>
    </source>
</evidence>
<protein>
    <submittedName>
        <fullName evidence="1">DUF3006 domain-containing protein</fullName>
    </submittedName>
</protein>